<protein>
    <submittedName>
        <fullName evidence="3">Glycolipid transfer protein</fullName>
    </submittedName>
</protein>
<gene>
    <name evidence="3" type="ORF">KUF71_020782</name>
</gene>
<keyword evidence="1" id="KW-0813">Transport</keyword>
<sequence>QLGKVFAPVRYDMNGNIEKITNKYREDPVRFEFIGDLLATEQAQGGLRAADALLWLRRALHFFHEFLHSIVKDTKANSRREDLSENIQTAYKETLQKHHGFLAQRLFSVLSKMVPSRSKLLKTLALGSDVVEERVMSEVEKFLLSLNTNLIVLEKLYEDLRLNTV</sequence>
<dbReference type="PANTHER" id="PTHR10219">
    <property type="entry name" value="GLYCOLIPID TRANSFER PROTEIN-RELATED"/>
    <property type="match status" value="1"/>
</dbReference>
<reference evidence="3" key="1">
    <citation type="submission" date="2021-07" db="EMBL/GenBank/DDBJ databases">
        <authorList>
            <person name="Catto M.A."/>
            <person name="Jacobson A."/>
            <person name="Kennedy G."/>
            <person name="Labadie P."/>
            <person name="Hunt B.G."/>
            <person name="Srinivasan R."/>
        </authorList>
    </citation>
    <scope>NUCLEOTIDE SEQUENCE</scope>
    <source>
        <strain evidence="3">PL_HMW_Pooled</strain>
        <tissue evidence="3">Head</tissue>
    </source>
</reference>
<organism evidence="3 4">
    <name type="scientific">Frankliniella fusca</name>
    <dbReference type="NCBI Taxonomy" id="407009"/>
    <lineage>
        <taxon>Eukaryota</taxon>
        <taxon>Metazoa</taxon>
        <taxon>Ecdysozoa</taxon>
        <taxon>Arthropoda</taxon>
        <taxon>Hexapoda</taxon>
        <taxon>Insecta</taxon>
        <taxon>Pterygota</taxon>
        <taxon>Neoptera</taxon>
        <taxon>Paraneoptera</taxon>
        <taxon>Thysanoptera</taxon>
        <taxon>Terebrantia</taxon>
        <taxon>Thripoidea</taxon>
        <taxon>Thripidae</taxon>
        <taxon>Frankliniella</taxon>
    </lineage>
</organism>
<dbReference type="GO" id="GO:0016020">
    <property type="term" value="C:membrane"/>
    <property type="evidence" value="ECO:0007669"/>
    <property type="project" value="TreeGrafter"/>
</dbReference>
<evidence type="ECO:0000259" key="2">
    <source>
        <dbReference type="Pfam" id="PF08718"/>
    </source>
</evidence>
<dbReference type="Proteomes" id="UP001219518">
    <property type="component" value="Unassembled WGS sequence"/>
</dbReference>
<dbReference type="Gene3D" id="1.10.3520.10">
    <property type="entry name" value="Glycolipid transfer protein"/>
    <property type="match status" value="1"/>
</dbReference>
<dbReference type="GO" id="GO:1902388">
    <property type="term" value="F:ceramide 1-phosphate transfer activity"/>
    <property type="evidence" value="ECO:0007669"/>
    <property type="project" value="TreeGrafter"/>
</dbReference>
<comment type="caution">
    <text evidence="3">The sequence shown here is derived from an EMBL/GenBank/DDBJ whole genome shotgun (WGS) entry which is preliminary data.</text>
</comment>
<accession>A0AAE1GY98</accession>
<dbReference type="Pfam" id="PF08718">
    <property type="entry name" value="GLTP"/>
    <property type="match status" value="1"/>
</dbReference>
<dbReference type="GO" id="GO:0005829">
    <property type="term" value="C:cytosol"/>
    <property type="evidence" value="ECO:0007669"/>
    <property type="project" value="TreeGrafter"/>
</dbReference>
<feature type="domain" description="Glycolipid transfer protein" evidence="2">
    <location>
        <begin position="2"/>
        <end position="125"/>
    </location>
</feature>
<dbReference type="SUPFAM" id="SSF110004">
    <property type="entry name" value="Glycolipid transfer protein, GLTP"/>
    <property type="match status" value="1"/>
</dbReference>
<feature type="non-terminal residue" evidence="3">
    <location>
        <position position="165"/>
    </location>
</feature>
<evidence type="ECO:0000313" key="3">
    <source>
        <dbReference type="EMBL" id="KAK3911078.1"/>
    </source>
</evidence>
<keyword evidence="4" id="KW-1185">Reference proteome</keyword>
<dbReference type="PANTHER" id="PTHR10219:SF25">
    <property type="entry name" value="PLECKSTRIN HOMOLOGY DOMAIN-CONTAINING FAMILY A MEMBER 8"/>
    <property type="match status" value="1"/>
</dbReference>
<evidence type="ECO:0000313" key="4">
    <source>
        <dbReference type="Proteomes" id="UP001219518"/>
    </source>
</evidence>
<dbReference type="InterPro" id="IPR036497">
    <property type="entry name" value="GLTP_sf"/>
</dbReference>
<dbReference type="AlphaFoldDB" id="A0AAE1GY98"/>
<dbReference type="EMBL" id="JAHWGI010000219">
    <property type="protein sequence ID" value="KAK3911078.1"/>
    <property type="molecule type" value="Genomic_DNA"/>
</dbReference>
<dbReference type="GO" id="GO:1902387">
    <property type="term" value="F:ceramide 1-phosphate binding"/>
    <property type="evidence" value="ECO:0007669"/>
    <property type="project" value="TreeGrafter"/>
</dbReference>
<reference evidence="3" key="2">
    <citation type="journal article" date="2023" name="BMC Genomics">
        <title>Pest status, molecular evolution, and epigenetic factors derived from the genome assembly of Frankliniella fusca, a thysanopteran phytovirus vector.</title>
        <authorList>
            <person name="Catto M.A."/>
            <person name="Labadie P.E."/>
            <person name="Jacobson A.L."/>
            <person name="Kennedy G.G."/>
            <person name="Srinivasan R."/>
            <person name="Hunt B.G."/>
        </authorList>
    </citation>
    <scope>NUCLEOTIDE SEQUENCE</scope>
    <source>
        <strain evidence="3">PL_HMW_Pooled</strain>
    </source>
</reference>
<name>A0AAE1GY98_9NEOP</name>
<proteinExistence type="predicted"/>
<evidence type="ECO:0000256" key="1">
    <source>
        <dbReference type="ARBA" id="ARBA00022448"/>
    </source>
</evidence>
<dbReference type="InterPro" id="IPR014830">
    <property type="entry name" value="Glycolipid_transfer_prot_dom"/>
</dbReference>